<dbReference type="Pfam" id="PF03109">
    <property type="entry name" value="ABC1"/>
    <property type="match status" value="1"/>
</dbReference>
<keyword evidence="4" id="KW-1185">Reference proteome</keyword>
<dbReference type="SUPFAM" id="SSF56112">
    <property type="entry name" value="Protein kinase-like (PK-like)"/>
    <property type="match status" value="1"/>
</dbReference>
<sequence length="832" mass="94148">MAVTTAPLFSPWTPISARRCYSTRARASNTTTSIKKGRVVGNLGHLGEVVRKDMDFLKKGIRRGMEWANEALQVRRVSKTLDDLLWLRHLEEPQAPPLEPRPWPQPCYPELSGVDLFMADLKALEAYAGYFYYLSKIWSKPLPEVYDPQYVDDYFGCRPHLVAFRLLEVFSSFASAAIRIRASGIRKYLKLRSDKDIDGNISQYKFGMVLKETMLSLGPTFIKVGQSLSTRPDIIGTEISKALSELHDQIPPFPRNVAMKIIEEEFGSPVESFFSYISKEPVAAASFGQVYRGSTLDGVSVAVKVQRPNLRHLVVRDVYILRLGLGLLQRIAKRKSDLRLYADELGKGLVGELDYTLEAANATKFLEAHLPFPFIRVPKVFQHLTRRRVLTMEWIIGESPTDLLSVSTGNSIDHGSRYTERQQFDAKRRLLDLVNKGVEASLVQLLETGLLHADPHPGNLCYTSTGQIGFLDFGLLCQMEKKHQYAMLASIVHIVNGDWESLVRALTEMDVVRPGTNIRRVTMDLEYALGEVEFRDGIPDVKFSRVLGKIWSVALKYQFRMPPYYTLVLRSLASLEGLAVAADKNFKTFEAAYPYVVQKLLTDNSAATKRILHSVVLNRKKEFQWQRLALFLRVGATRKGLPKVIVSNNETSLDYVPNREYDVANLILRLLPSKDGAVLRRLLMTADGASLIQAMVSKEAKFFRQQLCRVIADILYQWMCEALGQDVRITQYSSQVSLVTGPDNRELRPSSRLSTPICDYKSILRDRRLKVIFLAVLNSMRRDPVLIVRFCWASFIMFVTASALACHRILVSLSETYIGPVPFAPKRFAVSA</sequence>
<dbReference type="CDD" id="cd05121">
    <property type="entry name" value="ABC1_ADCK3-like"/>
    <property type="match status" value="1"/>
</dbReference>
<gene>
    <name evidence="3" type="ORF">RGQ29_028791</name>
</gene>
<protein>
    <recommendedName>
        <fullName evidence="2">Protein kinase domain-containing protein</fullName>
    </recommendedName>
</protein>
<evidence type="ECO:0000313" key="4">
    <source>
        <dbReference type="Proteomes" id="UP001324115"/>
    </source>
</evidence>
<evidence type="ECO:0000313" key="3">
    <source>
        <dbReference type="EMBL" id="KAK4578845.1"/>
    </source>
</evidence>
<evidence type="ECO:0000256" key="1">
    <source>
        <dbReference type="ARBA" id="ARBA00009670"/>
    </source>
</evidence>
<dbReference type="PANTHER" id="PTHR10566:SF123">
    <property type="entry name" value="PROTEIN KINASE SUPERFAMILY PROTEIN"/>
    <property type="match status" value="1"/>
</dbReference>
<comment type="caution">
    <text evidence="3">The sequence shown here is derived from an EMBL/GenBank/DDBJ whole genome shotgun (WGS) entry which is preliminary data.</text>
</comment>
<dbReference type="AlphaFoldDB" id="A0AAN7ETV3"/>
<dbReference type="EMBL" id="JAXUIC010000008">
    <property type="protein sequence ID" value="KAK4578845.1"/>
    <property type="molecule type" value="Genomic_DNA"/>
</dbReference>
<evidence type="ECO:0000259" key="2">
    <source>
        <dbReference type="PROSITE" id="PS50011"/>
    </source>
</evidence>
<accession>A0AAN7ETV3</accession>
<organism evidence="3 4">
    <name type="scientific">Quercus rubra</name>
    <name type="common">Northern red oak</name>
    <name type="synonym">Quercus borealis</name>
    <dbReference type="NCBI Taxonomy" id="3512"/>
    <lineage>
        <taxon>Eukaryota</taxon>
        <taxon>Viridiplantae</taxon>
        <taxon>Streptophyta</taxon>
        <taxon>Embryophyta</taxon>
        <taxon>Tracheophyta</taxon>
        <taxon>Spermatophyta</taxon>
        <taxon>Magnoliopsida</taxon>
        <taxon>eudicotyledons</taxon>
        <taxon>Gunneridae</taxon>
        <taxon>Pentapetalae</taxon>
        <taxon>rosids</taxon>
        <taxon>fabids</taxon>
        <taxon>Fagales</taxon>
        <taxon>Fagaceae</taxon>
        <taxon>Quercus</taxon>
    </lineage>
</organism>
<dbReference type="GO" id="GO:0005524">
    <property type="term" value="F:ATP binding"/>
    <property type="evidence" value="ECO:0007669"/>
    <property type="project" value="InterPro"/>
</dbReference>
<dbReference type="InterPro" id="IPR004147">
    <property type="entry name" value="ABC1_dom"/>
</dbReference>
<feature type="domain" description="Protein kinase" evidence="2">
    <location>
        <begin position="276"/>
        <end position="624"/>
    </location>
</feature>
<name>A0AAN7ETV3_QUERU</name>
<dbReference type="PANTHER" id="PTHR10566">
    <property type="entry name" value="CHAPERONE-ACTIVITY OF BC1 COMPLEX CABC1 -RELATED"/>
    <property type="match status" value="1"/>
</dbReference>
<dbReference type="Proteomes" id="UP001324115">
    <property type="component" value="Unassembled WGS sequence"/>
</dbReference>
<dbReference type="InterPro" id="IPR011009">
    <property type="entry name" value="Kinase-like_dom_sf"/>
</dbReference>
<proteinExistence type="inferred from homology"/>
<dbReference type="InterPro" id="IPR050154">
    <property type="entry name" value="UbiB_kinase"/>
</dbReference>
<dbReference type="InterPro" id="IPR000719">
    <property type="entry name" value="Prot_kinase_dom"/>
</dbReference>
<comment type="similarity">
    <text evidence="1">Belongs to the protein kinase superfamily. ADCK protein kinase family.</text>
</comment>
<reference evidence="3 4" key="1">
    <citation type="journal article" date="2023" name="G3 (Bethesda)">
        <title>A haplotype-resolved chromosome-scale genome for Quercus rubra L. provides insights into the genetics of adaptive traits for red oak species.</title>
        <authorList>
            <person name="Kapoor B."/>
            <person name="Jenkins J."/>
            <person name="Schmutz J."/>
            <person name="Zhebentyayeva T."/>
            <person name="Kuelheim C."/>
            <person name="Coggeshall M."/>
            <person name="Heim C."/>
            <person name="Lasky J.R."/>
            <person name="Leites L."/>
            <person name="Islam-Faridi N."/>
            <person name="Romero-Severson J."/>
            <person name="DeLeo V.L."/>
            <person name="Lucas S.M."/>
            <person name="Lazic D."/>
            <person name="Gailing O."/>
            <person name="Carlson J."/>
            <person name="Staton M."/>
        </authorList>
    </citation>
    <scope>NUCLEOTIDE SEQUENCE [LARGE SCALE GENOMIC DNA]</scope>
    <source>
        <strain evidence="3">Pseudo-F2</strain>
    </source>
</reference>
<dbReference type="GO" id="GO:0004672">
    <property type="term" value="F:protein kinase activity"/>
    <property type="evidence" value="ECO:0007669"/>
    <property type="project" value="InterPro"/>
</dbReference>
<dbReference type="PROSITE" id="PS50011">
    <property type="entry name" value="PROTEIN_KINASE_DOM"/>
    <property type="match status" value="1"/>
</dbReference>